<evidence type="ECO:0000259" key="2">
    <source>
        <dbReference type="Pfam" id="PF01757"/>
    </source>
</evidence>
<keyword evidence="1" id="KW-0472">Membrane</keyword>
<dbReference type="InterPro" id="IPR002656">
    <property type="entry name" value="Acyl_transf_3_dom"/>
</dbReference>
<accession>A0ABP8G3M6</accession>
<feature type="transmembrane region" description="Helical" evidence="1">
    <location>
        <begin position="92"/>
        <end position="112"/>
    </location>
</feature>
<gene>
    <name evidence="3" type="ORF">GCM10023149_13830</name>
</gene>
<dbReference type="PANTHER" id="PTHR23028">
    <property type="entry name" value="ACETYLTRANSFERASE"/>
    <property type="match status" value="1"/>
</dbReference>
<feature type="transmembrane region" description="Helical" evidence="1">
    <location>
        <begin position="12"/>
        <end position="32"/>
    </location>
</feature>
<feature type="transmembrane region" description="Helical" evidence="1">
    <location>
        <begin position="154"/>
        <end position="171"/>
    </location>
</feature>
<evidence type="ECO:0000313" key="3">
    <source>
        <dbReference type="EMBL" id="GAA4316681.1"/>
    </source>
</evidence>
<dbReference type="RefSeq" id="WP_345210287.1">
    <property type="nucleotide sequence ID" value="NZ_BAABFT010000003.1"/>
</dbReference>
<dbReference type="InterPro" id="IPR050879">
    <property type="entry name" value="Acyltransferase_3"/>
</dbReference>
<keyword evidence="4" id="KW-1185">Reference proteome</keyword>
<protein>
    <recommendedName>
        <fullName evidence="2">Acyltransferase 3 domain-containing protein</fullName>
    </recommendedName>
</protein>
<dbReference type="Proteomes" id="UP001500582">
    <property type="component" value="Unassembled WGS sequence"/>
</dbReference>
<evidence type="ECO:0000256" key="1">
    <source>
        <dbReference type="SAM" id="Phobius"/>
    </source>
</evidence>
<name>A0ABP8G3M6_9SPHI</name>
<evidence type="ECO:0000313" key="4">
    <source>
        <dbReference type="Proteomes" id="UP001500582"/>
    </source>
</evidence>
<proteinExistence type="predicted"/>
<feature type="transmembrane region" description="Helical" evidence="1">
    <location>
        <begin position="52"/>
        <end position="71"/>
    </location>
</feature>
<comment type="caution">
    <text evidence="3">The sequence shown here is derived from an EMBL/GenBank/DDBJ whole genome shotgun (WGS) entry which is preliminary data.</text>
</comment>
<keyword evidence="1" id="KW-1133">Transmembrane helix</keyword>
<feature type="transmembrane region" description="Helical" evidence="1">
    <location>
        <begin position="177"/>
        <end position="207"/>
    </location>
</feature>
<dbReference type="Pfam" id="PF01757">
    <property type="entry name" value="Acyl_transf_3"/>
    <property type="match status" value="1"/>
</dbReference>
<keyword evidence="1" id="KW-0812">Transmembrane</keyword>
<dbReference type="EMBL" id="BAABFT010000003">
    <property type="protein sequence ID" value="GAA4316681.1"/>
    <property type="molecule type" value="Genomic_DNA"/>
</dbReference>
<organism evidence="3 4">
    <name type="scientific">Mucilaginibacter gynuensis</name>
    <dbReference type="NCBI Taxonomy" id="1302236"/>
    <lineage>
        <taxon>Bacteria</taxon>
        <taxon>Pseudomonadati</taxon>
        <taxon>Bacteroidota</taxon>
        <taxon>Sphingobacteriia</taxon>
        <taxon>Sphingobacteriales</taxon>
        <taxon>Sphingobacteriaceae</taxon>
        <taxon>Mucilaginibacter</taxon>
    </lineage>
</organism>
<feature type="transmembrane region" description="Helical" evidence="1">
    <location>
        <begin position="259"/>
        <end position="279"/>
    </location>
</feature>
<sequence>MNKLKSLYLEILRISAAFYVFIFHVGSVTIGGERYFATTDFNDSLGLSNLGAHYFVVVFFVLSGFLITMSVNKPGVTIKSFFIARLGRLYSVLIPALIFSFVVSFVIIYSGSIPAELIKNNEHLVIRFFMNLLFLTQSWTLCSTPPLNDPFWSVTYEFIYYALIAVITLVKNSVFKWLVLGFIVLVGFPKVILLFPAWLAGSLLYFVSKKVSINKGVSAVLFLLSLAGIIAVIINPELVPFTKNESDNQFLGFNLLFSWNYLADFVYSLLIAANIYFLFSVADSNLFKGEQKLITKLHDILRLVGNCTYTLYLFHLPLLFLFASLLPYDRTNYLYPTGLIAATLLSVFIIARYTEWKVDFWRSVMERTFNLFSSLFKGNLKTSKI</sequence>
<feature type="transmembrane region" description="Helical" evidence="1">
    <location>
        <begin position="124"/>
        <end position="142"/>
    </location>
</feature>
<feature type="transmembrane region" description="Helical" evidence="1">
    <location>
        <begin position="333"/>
        <end position="353"/>
    </location>
</feature>
<feature type="domain" description="Acyltransferase 3" evidence="2">
    <location>
        <begin position="8"/>
        <end position="349"/>
    </location>
</feature>
<reference evidence="4" key="1">
    <citation type="journal article" date="2019" name="Int. J. Syst. Evol. Microbiol.">
        <title>The Global Catalogue of Microorganisms (GCM) 10K type strain sequencing project: providing services to taxonomists for standard genome sequencing and annotation.</title>
        <authorList>
            <consortium name="The Broad Institute Genomics Platform"/>
            <consortium name="The Broad Institute Genome Sequencing Center for Infectious Disease"/>
            <person name="Wu L."/>
            <person name="Ma J."/>
        </authorList>
    </citation>
    <scope>NUCLEOTIDE SEQUENCE [LARGE SCALE GENOMIC DNA]</scope>
    <source>
        <strain evidence="4">JCM 17705</strain>
    </source>
</reference>
<feature type="transmembrane region" description="Helical" evidence="1">
    <location>
        <begin position="300"/>
        <end position="327"/>
    </location>
</feature>
<feature type="transmembrane region" description="Helical" evidence="1">
    <location>
        <begin position="219"/>
        <end position="239"/>
    </location>
</feature>